<dbReference type="AlphaFoldDB" id="A0A699RBJ0"/>
<sequence length="201" mass="20553">QVVEAAPHEGPADEGAVFDGAPRVLMRSTPIGRGVVVAGGREVGVAVGQLGFAVLGPNAQAVGRGREIGVAIGQLGFAILRPDAQAIGGQVVVTSFEAQHVEHAGFADEILVGLLLGEGRGHGPGRVEALHGGGQLAGQAHAGAVKLLPDFVADAPQKHARVVAVAPDLVFQIALVPLLEIEVVVLRVLLFLPHVEGLIQH</sequence>
<comment type="caution">
    <text evidence="1">The sequence shown here is derived from an EMBL/GenBank/DDBJ whole genome shotgun (WGS) entry which is preliminary data.</text>
</comment>
<organism evidence="1">
    <name type="scientific">Tanacetum cinerariifolium</name>
    <name type="common">Dalmatian daisy</name>
    <name type="synonym">Chrysanthemum cinerariifolium</name>
    <dbReference type="NCBI Taxonomy" id="118510"/>
    <lineage>
        <taxon>Eukaryota</taxon>
        <taxon>Viridiplantae</taxon>
        <taxon>Streptophyta</taxon>
        <taxon>Embryophyta</taxon>
        <taxon>Tracheophyta</taxon>
        <taxon>Spermatophyta</taxon>
        <taxon>Magnoliopsida</taxon>
        <taxon>eudicotyledons</taxon>
        <taxon>Gunneridae</taxon>
        <taxon>Pentapetalae</taxon>
        <taxon>asterids</taxon>
        <taxon>campanulids</taxon>
        <taxon>Asterales</taxon>
        <taxon>Asteraceae</taxon>
        <taxon>Asteroideae</taxon>
        <taxon>Anthemideae</taxon>
        <taxon>Anthemidinae</taxon>
        <taxon>Tanacetum</taxon>
    </lineage>
</organism>
<feature type="non-terminal residue" evidence="1">
    <location>
        <position position="1"/>
    </location>
</feature>
<evidence type="ECO:0000313" key="1">
    <source>
        <dbReference type="EMBL" id="GFC83830.1"/>
    </source>
</evidence>
<name>A0A699RBJ0_TANCI</name>
<dbReference type="EMBL" id="BKCJ011091570">
    <property type="protein sequence ID" value="GFC83830.1"/>
    <property type="molecule type" value="Genomic_DNA"/>
</dbReference>
<protein>
    <submittedName>
        <fullName evidence="1">Uncharacterized protein</fullName>
    </submittedName>
</protein>
<proteinExistence type="predicted"/>
<accession>A0A699RBJ0</accession>
<reference evidence="1" key="1">
    <citation type="journal article" date="2019" name="Sci. Rep.">
        <title>Draft genome of Tanacetum cinerariifolium, the natural source of mosquito coil.</title>
        <authorList>
            <person name="Yamashiro T."/>
            <person name="Shiraishi A."/>
            <person name="Satake H."/>
            <person name="Nakayama K."/>
        </authorList>
    </citation>
    <scope>NUCLEOTIDE SEQUENCE</scope>
</reference>
<gene>
    <name evidence="1" type="ORF">Tci_855800</name>
</gene>